<sequence>MIEFPETSLQIIHIDEPELEFAYGQTFDHPKDGLFLYGPEGKLSRKEVKLGVIGTSEGISEFKAWSNRLNEGVAVPAAASRDKNVRLHLSDFPGLTEAFSIKIDPDSFTEYHLTAQEIDEATSIENGHEAVAKTASLFVDLIIRHLNQEEERVDVWVLVLPELIHKRCRPEAIKRRASGELTPGDFNKKQRARADLPLFIDDPILAGEVIFDDIPDFHRQIKAKLLTVGEVCQLVRETTLSPGKFLNRAGNPIRGVQDPASISWNLATALYYKSQATPPWKISGMREGVCYIGLVFKLLPNHKDNHACCAAQMFLSEGDGVVFRGANGPWMTKEKEFHLSKEAAINLIQTVLTTYRDKFGGNPKELFIHGKTKFSQEEWEAFSEAAPSETNIVAVRIRPTFGDVKLFREGDYPCIRGTAMVLGKSDAFLWTSGYVPRIDTYMGPETPNPISVTVLRSTNEPPEIEVVLRDILNLTKINYNASNYSDSLPVTIRFADKVGDVLVMGSAQDAERQPFKFYV</sequence>
<evidence type="ECO:0000313" key="1">
    <source>
        <dbReference type="EMBL" id="SFO40662.1"/>
    </source>
</evidence>
<evidence type="ECO:0000313" key="2">
    <source>
        <dbReference type="Proteomes" id="UP000199236"/>
    </source>
</evidence>
<dbReference type="Proteomes" id="UP000199236">
    <property type="component" value="Unassembled WGS sequence"/>
</dbReference>
<proteinExistence type="predicted"/>
<dbReference type="RefSeq" id="WP_244544688.1">
    <property type="nucleotide sequence ID" value="NZ_FOVR01000005.1"/>
</dbReference>
<dbReference type="CDD" id="cd04659">
    <property type="entry name" value="Piwi_piwi-like_ProArk"/>
    <property type="match status" value="1"/>
</dbReference>
<organism evidence="1 2">
    <name type="scientific">Cohaesibacter marisflavi</name>
    <dbReference type="NCBI Taxonomy" id="655353"/>
    <lineage>
        <taxon>Bacteria</taxon>
        <taxon>Pseudomonadati</taxon>
        <taxon>Pseudomonadota</taxon>
        <taxon>Alphaproteobacteria</taxon>
        <taxon>Hyphomicrobiales</taxon>
        <taxon>Cohaesibacteraceae</taxon>
    </lineage>
</organism>
<accession>A0A1I5GXC9</accession>
<dbReference type="EMBL" id="FOVR01000005">
    <property type="protein sequence ID" value="SFO40662.1"/>
    <property type="molecule type" value="Genomic_DNA"/>
</dbReference>
<dbReference type="AlphaFoldDB" id="A0A1I5GXC9"/>
<gene>
    <name evidence="1" type="ORF">SAMN04488056_105241</name>
</gene>
<dbReference type="InterPro" id="IPR036397">
    <property type="entry name" value="RNaseH_sf"/>
</dbReference>
<keyword evidence="2" id="KW-1185">Reference proteome</keyword>
<dbReference type="SUPFAM" id="SSF53098">
    <property type="entry name" value="Ribonuclease H-like"/>
    <property type="match status" value="1"/>
</dbReference>
<name>A0A1I5GXC9_9HYPH</name>
<reference evidence="1 2" key="1">
    <citation type="submission" date="2016-10" db="EMBL/GenBank/DDBJ databases">
        <authorList>
            <person name="de Groot N.N."/>
        </authorList>
    </citation>
    <scope>NUCLEOTIDE SEQUENCE [LARGE SCALE GENOMIC DNA]</scope>
    <source>
        <strain evidence="1 2">CGMCC 1.9157</strain>
    </source>
</reference>
<evidence type="ECO:0008006" key="3">
    <source>
        <dbReference type="Google" id="ProtNLM"/>
    </source>
</evidence>
<dbReference type="GO" id="GO:0003676">
    <property type="term" value="F:nucleic acid binding"/>
    <property type="evidence" value="ECO:0007669"/>
    <property type="project" value="InterPro"/>
</dbReference>
<dbReference type="InterPro" id="IPR012337">
    <property type="entry name" value="RNaseH-like_sf"/>
</dbReference>
<dbReference type="Gene3D" id="3.30.420.10">
    <property type="entry name" value="Ribonuclease H-like superfamily/Ribonuclease H"/>
    <property type="match status" value="1"/>
</dbReference>
<protein>
    <recommendedName>
        <fullName evidence="3">Piwi domain-containing protein</fullName>
    </recommendedName>
</protein>
<dbReference type="STRING" id="655353.SAMN04488056_105241"/>